<dbReference type="GO" id="GO:0008422">
    <property type="term" value="F:beta-glucosidase activity"/>
    <property type="evidence" value="ECO:0007669"/>
    <property type="project" value="TreeGrafter"/>
</dbReference>
<evidence type="ECO:0000256" key="2">
    <source>
        <dbReference type="ARBA" id="ARBA00022801"/>
    </source>
</evidence>
<dbReference type="Pfam" id="PF00232">
    <property type="entry name" value="Glyco_hydro_1"/>
    <property type="match status" value="1"/>
</dbReference>
<dbReference type="PANTHER" id="PTHR10353:SF36">
    <property type="entry name" value="LP05116P"/>
    <property type="match status" value="1"/>
</dbReference>
<comment type="similarity">
    <text evidence="1">Belongs to the glycosyl hydrolase 1 family.</text>
</comment>
<comment type="caution">
    <text evidence="5">The sequence shown here is derived from an EMBL/GenBank/DDBJ whole genome shotgun (WGS) entry which is preliminary data.</text>
</comment>
<evidence type="ECO:0000256" key="3">
    <source>
        <dbReference type="ARBA" id="ARBA00023295"/>
    </source>
</evidence>
<evidence type="ECO:0000256" key="4">
    <source>
        <dbReference type="SAM" id="MobiDB-lite"/>
    </source>
</evidence>
<dbReference type="InterPro" id="IPR001360">
    <property type="entry name" value="Glyco_hydro_1"/>
</dbReference>
<dbReference type="AlphaFoldDB" id="A0A0F9JGZ5"/>
<evidence type="ECO:0000313" key="5">
    <source>
        <dbReference type="EMBL" id="KKM61641.1"/>
    </source>
</evidence>
<dbReference type="InterPro" id="IPR017853">
    <property type="entry name" value="GH"/>
</dbReference>
<dbReference type="Gene3D" id="3.20.20.80">
    <property type="entry name" value="Glycosidases"/>
    <property type="match status" value="1"/>
</dbReference>
<keyword evidence="2" id="KW-0378">Hydrolase</keyword>
<accession>A0A0F9JGZ5</accession>
<dbReference type="EMBL" id="LAZR01011446">
    <property type="protein sequence ID" value="KKM61641.1"/>
    <property type="molecule type" value="Genomic_DNA"/>
</dbReference>
<dbReference type="SUPFAM" id="SSF51445">
    <property type="entry name" value="(Trans)glycosidases"/>
    <property type="match status" value="1"/>
</dbReference>
<evidence type="ECO:0000256" key="1">
    <source>
        <dbReference type="ARBA" id="ARBA00010838"/>
    </source>
</evidence>
<dbReference type="GO" id="GO:0005975">
    <property type="term" value="P:carbohydrate metabolic process"/>
    <property type="evidence" value="ECO:0007669"/>
    <property type="project" value="InterPro"/>
</dbReference>
<protein>
    <recommendedName>
        <fullName evidence="6">Glycoside hydrolase, family 1</fullName>
    </recommendedName>
</protein>
<reference evidence="5" key="1">
    <citation type="journal article" date="2015" name="Nature">
        <title>Complex archaea that bridge the gap between prokaryotes and eukaryotes.</title>
        <authorList>
            <person name="Spang A."/>
            <person name="Saw J.H."/>
            <person name="Jorgensen S.L."/>
            <person name="Zaremba-Niedzwiedzka K."/>
            <person name="Martijn J."/>
            <person name="Lind A.E."/>
            <person name="van Eijk R."/>
            <person name="Schleper C."/>
            <person name="Guy L."/>
            <person name="Ettema T.J."/>
        </authorList>
    </citation>
    <scope>NUCLEOTIDE SEQUENCE</scope>
</reference>
<gene>
    <name evidence="5" type="ORF">LCGC14_1529740</name>
</gene>
<sequence>MKFKRSDFPDDFLFGAATSSYQIEGHAQGGAGKTHWDSFAATPGNVAGAENGDVAWDHYNRWPEDLDLLRDGNFDVYRFSTSWARVMPEGRGTPRHGCCPTERTTGGCG</sequence>
<dbReference type="PANTHER" id="PTHR10353">
    <property type="entry name" value="GLYCOSYL HYDROLASE"/>
    <property type="match status" value="1"/>
</dbReference>
<proteinExistence type="inferred from homology"/>
<organism evidence="5">
    <name type="scientific">marine sediment metagenome</name>
    <dbReference type="NCBI Taxonomy" id="412755"/>
    <lineage>
        <taxon>unclassified sequences</taxon>
        <taxon>metagenomes</taxon>
        <taxon>ecological metagenomes</taxon>
    </lineage>
</organism>
<name>A0A0F9JGZ5_9ZZZZ</name>
<keyword evidence="3" id="KW-0326">Glycosidase</keyword>
<evidence type="ECO:0008006" key="6">
    <source>
        <dbReference type="Google" id="ProtNLM"/>
    </source>
</evidence>
<feature type="region of interest" description="Disordered" evidence="4">
    <location>
        <begin position="90"/>
        <end position="109"/>
    </location>
</feature>